<keyword evidence="2 4" id="KW-0012">Acyltransferase</keyword>
<keyword evidence="5" id="KW-1185">Reference proteome</keyword>
<dbReference type="EC" id="2.3.1.267" evidence="4"/>
<reference evidence="4 5" key="1">
    <citation type="submission" date="2020-08" db="EMBL/GenBank/DDBJ databases">
        <title>Genomic Encyclopedia of Type Strains, Phase IV (KMG-IV): sequencing the most valuable type-strain genomes for metagenomic binning, comparative biology and taxonomic classification.</title>
        <authorList>
            <person name="Goeker M."/>
        </authorList>
    </citation>
    <scope>NUCLEOTIDE SEQUENCE [LARGE SCALE GENOMIC DNA]</scope>
    <source>
        <strain evidence="4 5">DSM 26575</strain>
    </source>
</reference>
<name>A0A7W6GAU1_9HYPH</name>
<sequence length="154" mass="17091">MTIADHMLVGEVGFAAWESSDAFKHYDLTSEISERVRHEFSIFPASTSGDVHVAELDGVIAGWAARDGARDYVSDVWVHPDHQVVGIGKKLVRHILELISADGHPLARIDTHASNVGAIRLYERCGFAVVWRGIEFSKSMGIDLEKVHMEKALR</sequence>
<dbReference type="InterPro" id="IPR000182">
    <property type="entry name" value="GNAT_dom"/>
</dbReference>
<dbReference type="SUPFAM" id="SSF55729">
    <property type="entry name" value="Acyl-CoA N-acyltransferases (Nat)"/>
    <property type="match status" value="1"/>
</dbReference>
<dbReference type="Pfam" id="PF00583">
    <property type="entry name" value="Acetyltransf_1"/>
    <property type="match status" value="1"/>
</dbReference>
<proteinExistence type="predicted"/>
<gene>
    <name evidence="4" type="ORF">GGQ67_001728</name>
</gene>
<dbReference type="PANTHER" id="PTHR43420">
    <property type="entry name" value="ACETYLTRANSFERASE"/>
    <property type="match status" value="1"/>
</dbReference>
<comment type="caution">
    <text evidence="4">The sequence shown here is derived from an EMBL/GenBank/DDBJ whole genome shotgun (WGS) entry which is preliminary data.</text>
</comment>
<dbReference type="PANTHER" id="PTHR43420:SF44">
    <property type="entry name" value="ACETYLTRANSFERASE YPEA"/>
    <property type="match status" value="1"/>
</dbReference>
<dbReference type="RefSeq" id="WP_183899726.1">
    <property type="nucleotide sequence ID" value="NZ_JACIDW010000003.1"/>
</dbReference>
<organism evidence="4 5">
    <name type="scientific">Rhizobium metallidurans</name>
    <dbReference type="NCBI Taxonomy" id="1265931"/>
    <lineage>
        <taxon>Bacteria</taxon>
        <taxon>Pseudomonadati</taxon>
        <taxon>Pseudomonadota</taxon>
        <taxon>Alphaproteobacteria</taxon>
        <taxon>Hyphomicrobiales</taxon>
        <taxon>Rhizobiaceae</taxon>
        <taxon>Rhizobium/Agrobacterium group</taxon>
        <taxon>Rhizobium</taxon>
    </lineage>
</organism>
<protein>
    <submittedName>
        <fullName evidence="4">Ribosomal-protein-alanine N-acetyltransferase</fullName>
        <ecNumber evidence="4">2.3.1.267</ecNumber>
    </submittedName>
</protein>
<dbReference type="Gene3D" id="3.40.630.30">
    <property type="match status" value="1"/>
</dbReference>
<evidence type="ECO:0000259" key="3">
    <source>
        <dbReference type="PROSITE" id="PS51186"/>
    </source>
</evidence>
<dbReference type="Proteomes" id="UP000582090">
    <property type="component" value="Unassembled WGS sequence"/>
</dbReference>
<evidence type="ECO:0000256" key="1">
    <source>
        <dbReference type="ARBA" id="ARBA00022679"/>
    </source>
</evidence>
<dbReference type="InterPro" id="IPR016181">
    <property type="entry name" value="Acyl_CoA_acyltransferase"/>
</dbReference>
<dbReference type="CDD" id="cd04301">
    <property type="entry name" value="NAT_SF"/>
    <property type="match status" value="1"/>
</dbReference>
<feature type="domain" description="N-acetyltransferase" evidence="3">
    <location>
        <begin position="1"/>
        <end position="145"/>
    </location>
</feature>
<keyword evidence="1 4" id="KW-0808">Transferase</keyword>
<dbReference type="PROSITE" id="PS51186">
    <property type="entry name" value="GNAT"/>
    <property type="match status" value="1"/>
</dbReference>
<accession>A0A7W6GAU1</accession>
<evidence type="ECO:0000313" key="5">
    <source>
        <dbReference type="Proteomes" id="UP000582090"/>
    </source>
</evidence>
<dbReference type="AlphaFoldDB" id="A0A7W6GAU1"/>
<evidence type="ECO:0000313" key="4">
    <source>
        <dbReference type="EMBL" id="MBB3964089.1"/>
    </source>
</evidence>
<dbReference type="GO" id="GO:0008999">
    <property type="term" value="F:protein-N-terminal-alanine acetyltransferase activity"/>
    <property type="evidence" value="ECO:0007669"/>
    <property type="project" value="UniProtKB-EC"/>
</dbReference>
<evidence type="ECO:0000256" key="2">
    <source>
        <dbReference type="ARBA" id="ARBA00023315"/>
    </source>
</evidence>
<dbReference type="EMBL" id="JACIDW010000003">
    <property type="protein sequence ID" value="MBB3964089.1"/>
    <property type="molecule type" value="Genomic_DNA"/>
</dbReference>
<dbReference type="InterPro" id="IPR050680">
    <property type="entry name" value="YpeA/RimI_acetyltransf"/>
</dbReference>